<comment type="caution">
    <text evidence="2">The sequence shown here is derived from an EMBL/GenBank/DDBJ whole genome shotgun (WGS) entry which is preliminary data.</text>
</comment>
<dbReference type="InterPro" id="IPR014949">
    <property type="entry name" value="DUF1820"/>
</dbReference>
<gene>
    <name evidence="2" type="ORF">LCGC14_0100860</name>
</gene>
<organism evidence="2">
    <name type="scientific">marine sediment metagenome</name>
    <dbReference type="NCBI Taxonomy" id="412755"/>
    <lineage>
        <taxon>unclassified sequences</taxon>
        <taxon>metagenomes</taxon>
        <taxon>ecological metagenomes</taxon>
    </lineage>
</organism>
<sequence length="140" mass="15845">MPCAVLSCAPAERQPPRRSRVFQGVGYPAMSKESQPVFRIIFNNQGQVFELYAQQIFQSELWGFMEIEELIFGERSQLLVDPGEEKLKNQFDGVKRSFIPVHSIIRIDEVERVGTAKISEAKGDSGSNVMHFPMPPRSDS</sequence>
<dbReference type="Pfam" id="PF08850">
    <property type="entry name" value="DUF1820"/>
    <property type="match status" value="1"/>
</dbReference>
<name>A0A0F9VGJ3_9ZZZZ</name>
<accession>A0A0F9VGJ3</accession>
<protein>
    <recommendedName>
        <fullName evidence="3">DUF1820 domain-containing protein</fullName>
    </recommendedName>
</protein>
<dbReference type="EMBL" id="LAZR01000028">
    <property type="protein sequence ID" value="KKO03165.1"/>
    <property type="molecule type" value="Genomic_DNA"/>
</dbReference>
<dbReference type="AlphaFoldDB" id="A0A0F9VGJ3"/>
<reference evidence="2" key="1">
    <citation type="journal article" date="2015" name="Nature">
        <title>Complex archaea that bridge the gap between prokaryotes and eukaryotes.</title>
        <authorList>
            <person name="Spang A."/>
            <person name="Saw J.H."/>
            <person name="Jorgensen S.L."/>
            <person name="Zaremba-Niedzwiedzka K."/>
            <person name="Martijn J."/>
            <person name="Lind A.E."/>
            <person name="van Eijk R."/>
            <person name="Schleper C."/>
            <person name="Guy L."/>
            <person name="Ettema T.J."/>
        </authorList>
    </citation>
    <scope>NUCLEOTIDE SEQUENCE</scope>
</reference>
<evidence type="ECO:0000256" key="1">
    <source>
        <dbReference type="SAM" id="MobiDB-lite"/>
    </source>
</evidence>
<evidence type="ECO:0008006" key="3">
    <source>
        <dbReference type="Google" id="ProtNLM"/>
    </source>
</evidence>
<evidence type="ECO:0000313" key="2">
    <source>
        <dbReference type="EMBL" id="KKO03165.1"/>
    </source>
</evidence>
<proteinExistence type="predicted"/>
<feature type="region of interest" description="Disordered" evidence="1">
    <location>
        <begin position="121"/>
        <end position="140"/>
    </location>
</feature>